<keyword evidence="7 8" id="KW-0739">Sodium transport</keyword>
<keyword evidence="6 8" id="KW-0830">Ubiquinone</keyword>
<comment type="function">
    <text evidence="8">NQR complex catalyzes the reduction of ubiquinone-1 to ubiquinol by two successive reactions, coupled with the transport of Na(+) ions from the cytoplasm to the periplasm. NqrA to NqrE are probably involved in the second step, the conversion of ubisemiquinone to ubiquinol.</text>
</comment>
<dbReference type="AlphaFoldDB" id="A0A1I2JS74"/>
<accession>A0A1I2JS74</accession>
<keyword evidence="13" id="KW-1185">Reference proteome</keyword>
<evidence type="ECO:0000313" key="12">
    <source>
        <dbReference type="EMBL" id="SFF56988.1"/>
    </source>
</evidence>
<gene>
    <name evidence="8" type="primary">nqrA</name>
    <name evidence="12" type="ORF">SAMN05216283_109149</name>
</gene>
<dbReference type="GO" id="GO:0006814">
    <property type="term" value="P:sodium ion transport"/>
    <property type="evidence" value="ECO:0007669"/>
    <property type="project" value="UniProtKB-UniRule"/>
</dbReference>
<dbReference type="NCBIfam" id="TIGR01936">
    <property type="entry name" value="nqrA"/>
    <property type="match status" value="1"/>
</dbReference>
<dbReference type="Pfam" id="PF11973">
    <property type="entry name" value="NQRA_SLBB"/>
    <property type="match status" value="1"/>
</dbReference>
<dbReference type="Pfam" id="PF05896">
    <property type="entry name" value="NQRA_N"/>
    <property type="match status" value="1"/>
</dbReference>
<evidence type="ECO:0000256" key="1">
    <source>
        <dbReference type="ARBA" id="ARBA00022448"/>
    </source>
</evidence>
<dbReference type="Proteomes" id="UP000198964">
    <property type="component" value="Unassembled WGS sequence"/>
</dbReference>
<keyword evidence="1 8" id="KW-0813">Transport</keyword>
<evidence type="ECO:0000256" key="7">
    <source>
        <dbReference type="ARBA" id="ARBA00023201"/>
    </source>
</evidence>
<dbReference type="EMBL" id="FONW01000009">
    <property type="protein sequence ID" value="SFF56988.1"/>
    <property type="molecule type" value="Genomic_DNA"/>
</dbReference>
<dbReference type="Pfam" id="PF24836">
    <property type="entry name" value="NQRA_2nd"/>
    <property type="match status" value="1"/>
</dbReference>
<evidence type="ECO:0000259" key="9">
    <source>
        <dbReference type="Pfam" id="PF05896"/>
    </source>
</evidence>
<dbReference type="InterPro" id="IPR056148">
    <property type="entry name" value="NQRA_2nd"/>
</dbReference>
<evidence type="ECO:0000259" key="11">
    <source>
        <dbReference type="Pfam" id="PF24836"/>
    </source>
</evidence>
<reference evidence="12 13" key="1">
    <citation type="submission" date="2016-10" db="EMBL/GenBank/DDBJ databases">
        <authorList>
            <person name="de Groot N.N."/>
        </authorList>
    </citation>
    <scope>NUCLEOTIDE SEQUENCE [LARGE SCALE GENOMIC DNA]</scope>
    <source>
        <strain evidence="12 13">CGMCC 1.9156</strain>
    </source>
</reference>
<dbReference type="STRING" id="655355.SAMN05216283_109149"/>
<dbReference type="InterPro" id="IPR056147">
    <property type="entry name" value="NQRA_N"/>
</dbReference>
<dbReference type="InterPro" id="IPR022615">
    <property type="entry name" value="NqrA_C_domain"/>
</dbReference>
<comment type="similarity">
    <text evidence="8">Belongs to the NqrA family.</text>
</comment>
<dbReference type="GO" id="GO:0016655">
    <property type="term" value="F:oxidoreductase activity, acting on NAD(P)H, quinone or similar compound as acceptor"/>
    <property type="evidence" value="ECO:0007669"/>
    <property type="project" value="UniProtKB-UniRule"/>
</dbReference>
<sequence length="450" mass="49294">MSKHFKLKRGLNIRLKGAAEAVLEDAPAPKSVAIKPTDFPGLTPKLSVKADAQVKVGDALFFDKYNPEILFTSPVSGTVKAVNRGERRKILEIVVEPNGTNEQAEFTKADPSSLSREEIRDQLLKSGLWPFFKQRPYGVLAKPTDVPTNIVISAFDSAPLAPDYDFLFSKEQSALQTGIDAISKLTDGKVYLGVAPNQSSGVFAALKKVETNTFDGPHPAGNAGVQISKVCPIGKGTVVWTINPQALVYIGRLFQTGKLDMSKTIALTGSEVKAPKYYKTVHGAKLDSLTKGKTTEATKERIISGNVLTGTKVDTDNYLGYFDQQLTVIPEGDDYEFMGWAAPGVDKYSASKAFFSKLFPKKEYVLNANMHGGERAFVLSGQYEKFLPMDILPVHLLKAILVNDIDKMEQLGIYEIVEEDLALCEYACTSKIKVQDILRQGINSMIKELG</sequence>
<keyword evidence="3 8" id="KW-0520">NAD</keyword>
<organism evidence="12 13">
    <name type="scientific">Sunxiuqinia elliptica</name>
    <dbReference type="NCBI Taxonomy" id="655355"/>
    <lineage>
        <taxon>Bacteria</taxon>
        <taxon>Pseudomonadati</taxon>
        <taxon>Bacteroidota</taxon>
        <taxon>Bacteroidia</taxon>
        <taxon>Marinilabiliales</taxon>
        <taxon>Prolixibacteraceae</taxon>
        <taxon>Sunxiuqinia</taxon>
    </lineage>
</organism>
<comment type="subunit">
    <text evidence="8">Composed of six subunits; NqrA, NqrB, NqrC, NqrD, NqrE and NqrF.</text>
</comment>
<evidence type="ECO:0000256" key="8">
    <source>
        <dbReference type="HAMAP-Rule" id="MF_00425"/>
    </source>
</evidence>
<feature type="domain" description="NqrA N-terminal barrel-sandwich hybrid" evidence="9">
    <location>
        <begin position="6"/>
        <end position="96"/>
    </location>
</feature>
<proteinExistence type="inferred from homology"/>
<evidence type="ECO:0000256" key="2">
    <source>
        <dbReference type="ARBA" id="ARBA00022967"/>
    </source>
</evidence>
<dbReference type="HAMAP" id="MF_00425">
    <property type="entry name" value="NqrA"/>
    <property type="match status" value="1"/>
</dbReference>
<keyword evidence="4 8" id="KW-0915">Sodium</keyword>
<name>A0A1I2JS74_9BACT</name>
<feature type="domain" description="Na(+)-translocating NADH-quinone reductase subunit A C-terminal" evidence="10">
    <location>
        <begin position="264"/>
        <end position="313"/>
    </location>
</feature>
<evidence type="ECO:0000256" key="5">
    <source>
        <dbReference type="ARBA" id="ARBA00023065"/>
    </source>
</evidence>
<keyword evidence="2 8" id="KW-1278">Translocase</keyword>
<evidence type="ECO:0000313" key="13">
    <source>
        <dbReference type="Proteomes" id="UP000198964"/>
    </source>
</evidence>
<dbReference type="EC" id="7.2.1.1" evidence="8"/>
<feature type="domain" description="NqrA second alpha/beta" evidence="11">
    <location>
        <begin position="114"/>
        <end position="259"/>
    </location>
</feature>
<comment type="catalytic activity">
    <reaction evidence="8">
        <text>a ubiquinone + n Na(+)(in) + NADH + H(+) = a ubiquinol + n Na(+)(out) + NAD(+)</text>
        <dbReference type="Rhea" id="RHEA:47748"/>
        <dbReference type="Rhea" id="RHEA-COMP:9565"/>
        <dbReference type="Rhea" id="RHEA-COMP:9566"/>
        <dbReference type="ChEBI" id="CHEBI:15378"/>
        <dbReference type="ChEBI" id="CHEBI:16389"/>
        <dbReference type="ChEBI" id="CHEBI:17976"/>
        <dbReference type="ChEBI" id="CHEBI:29101"/>
        <dbReference type="ChEBI" id="CHEBI:57540"/>
        <dbReference type="ChEBI" id="CHEBI:57945"/>
        <dbReference type="EC" id="7.2.1.1"/>
    </reaction>
</comment>
<evidence type="ECO:0000256" key="6">
    <source>
        <dbReference type="ARBA" id="ARBA00023075"/>
    </source>
</evidence>
<dbReference type="PANTHER" id="PTHR37839">
    <property type="entry name" value="NA(+)-TRANSLOCATING NADH-QUINONE REDUCTASE SUBUNIT A"/>
    <property type="match status" value="1"/>
</dbReference>
<dbReference type="NCBIfam" id="NF003761">
    <property type="entry name" value="PRK05352.1-4"/>
    <property type="match status" value="1"/>
</dbReference>
<evidence type="ECO:0000256" key="4">
    <source>
        <dbReference type="ARBA" id="ARBA00023053"/>
    </source>
</evidence>
<evidence type="ECO:0000259" key="10">
    <source>
        <dbReference type="Pfam" id="PF11973"/>
    </source>
</evidence>
<dbReference type="RefSeq" id="WP_093920829.1">
    <property type="nucleotide sequence ID" value="NZ_FONW01000009.1"/>
</dbReference>
<keyword evidence="5 8" id="KW-0406">Ion transport</keyword>
<evidence type="ECO:0000256" key="3">
    <source>
        <dbReference type="ARBA" id="ARBA00023027"/>
    </source>
</evidence>
<protein>
    <recommendedName>
        <fullName evidence="8">Na(+)-translocating NADH-quinone reductase subunit A</fullName>
        <shortName evidence="8">Na(+)-NQR subunit A</shortName>
        <shortName evidence="8">Na(+)-translocating NQR subunit A</shortName>
        <ecNumber evidence="8">7.2.1.1</ecNumber>
    </recommendedName>
    <alternativeName>
        <fullName evidence="8">NQR complex subunit A</fullName>
    </alternativeName>
    <alternativeName>
        <fullName evidence="8">NQR-1 subunit A</fullName>
    </alternativeName>
</protein>
<dbReference type="InterPro" id="IPR008703">
    <property type="entry name" value="NqrA"/>
</dbReference>
<dbReference type="PANTHER" id="PTHR37839:SF1">
    <property type="entry name" value="NA(+)-TRANSLOCATING NADH-QUINONE REDUCTASE SUBUNIT A"/>
    <property type="match status" value="1"/>
</dbReference>